<dbReference type="AlphaFoldDB" id="A0A233RJ42"/>
<dbReference type="RefSeq" id="WP_094200191.1">
    <property type="nucleotide sequence ID" value="NZ_NBIM01000001.1"/>
</dbReference>
<reference evidence="2 3" key="1">
    <citation type="submission" date="2017-08" db="EMBL/GenBank/DDBJ databases">
        <title>A Genome Sequence of Oceanimonas doudoroffii ATCC 27123T.</title>
        <authorList>
            <person name="Brennan M.A."/>
            <person name="Maclea K.S."/>
            <person name="Mcclelland W.D."/>
            <person name="Trachtenberg A.M."/>
        </authorList>
    </citation>
    <scope>NUCLEOTIDE SEQUENCE [LARGE SCALE GENOMIC DNA]</scope>
    <source>
        <strain evidence="2 3">ATCC 27123</strain>
    </source>
</reference>
<dbReference type="Pfam" id="PF11658">
    <property type="entry name" value="CBP_BcsG"/>
    <property type="match status" value="1"/>
</dbReference>
<dbReference type="NCBIfam" id="TIGR03368">
    <property type="entry name" value="cellulose_yhjU"/>
    <property type="match status" value="1"/>
</dbReference>
<keyword evidence="1" id="KW-1133">Transmembrane helix</keyword>
<sequence>MSDTEARAVPAWRGLGHWNLYFMGKLLLLWLGYLNLQPVPNLALAAFLLLPLPGAWLRLLRLLLALPLALALFYQDSWLPPFARLLAQPGVTDFTWAYLLELAGRFINWQLCGLLLAMVVAYVYLQAWVRFTTLTLAGLAWLALQAMTGVAPSIPMAPAVTATSVDAPVRTQDEKLQHFYRTQQRLQVDFPASAGTPAPFDLLLLNICSLGWDDLDAVGLRDHPLLARMDVIFDRFNTATSYSGPAAIRLLRAGCGQGSHQSLFEPAPQQCMLMDNLRSLGFGTDLALNHNGRFDDFLGEAQRQGGLAQPVVEQQGMSRYLIGFDGAPIRRDGEVLGRWWQQRLQRDGQARVLYYNSTTLHDGNRRILADGGTQPASYRERVQALFGDIEQFFERLERSGRPVMVVLVPEHGANLRGDRMQISGMRELPVPAITHVPVGVKLFGMGDNAAGPLRVEQDSSYLALAELVARLYRQRVTEGGQVDLPRLLANLPATPWVAENAGSVVVRERDATYIRLKEDGDWLPYAAK</sequence>
<gene>
    <name evidence="2" type="primary">bcsG</name>
    <name evidence="2" type="ORF">B6S08_08005</name>
</gene>
<comment type="caution">
    <text evidence="2">The sequence shown here is derived from an EMBL/GenBank/DDBJ whole genome shotgun (WGS) entry which is preliminary data.</text>
</comment>
<dbReference type="EMBL" id="NBIM01000001">
    <property type="protein sequence ID" value="OXY83417.1"/>
    <property type="molecule type" value="Genomic_DNA"/>
</dbReference>
<protein>
    <submittedName>
        <fullName evidence="2">Cellulose biosynthesis protein BcsG</fullName>
    </submittedName>
</protein>
<evidence type="ECO:0000256" key="1">
    <source>
        <dbReference type="SAM" id="Phobius"/>
    </source>
</evidence>
<keyword evidence="1" id="KW-0812">Transmembrane</keyword>
<dbReference type="InterPro" id="IPR017744">
    <property type="entry name" value="BcsG"/>
</dbReference>
<organism evidence="2 3">
    <name type="scientific">Oceanimonas doudoroffii</name>
    <dbReference type="NCBI Taxonomy" id="84158"/>
    <lineage>
        <taxon>Bacteria</taxon>
        <taxon>Pseudomonadati</taxon>
        <taxon>Pseudomonadota</taxon>
        <taxon>Gammaproteobacteria</taxon>
        <taxon>Aeromonadales</taxon>
        <taxon>Aeromonadaceae</taxon>
        <taxon>Oceanimonas</taxon>
    </lineage>
</organism>
<dbReference type="OrthoDB" id="6965261at2"/>
<feature type="transmembrane region" description="Helical" evidence="1">
    <location>
        <begin position="27"/>
        <end position="52"/>
    </location>
</feature>
<dbReference type="Proteomes" id="UP000242757">
    <property type="component" value="Unassembled WGS sequence"/>
</dbReference>
<proteinExistence type="predicted"/>
<feature type="transmembrane region" description="Helical" evidence="1">
    <location>
        <begin position="106"/>
        <end position="125"/>
    </location>
</feature>
<accession>A0A233RJ42</accession>
<name>A0A233RJ42_9GAMM</name>
<keyword evidence="3" id="KW-1185">Reference proteome</keyword>
<keyword evidence="1" id="KW-0472">Membrane</keyword>
<feature type="transmembrane region" description="Helical" evidence="1">
    <location>
        <begin position="132"/>
        <end position="154"/>
    </location>
</feature>
<evidence type="ECO:0000313" key="3">
    <source>
        <dbReference type="Proteomes" id="UP000242757"/>
    </source>
</evidence>
<feature type="transmembrane region" description="Helical" evidence="1">
    <location>
        <begin position="59"/>
        <end position="75"/>
    </location>
</feature>
<evidence type="ECO:0000313" key="2">
    <source>
        <dbReference type="EMBL" id="OXY83417.1"/>
    </source>
</evidence>